<gene>
    <name evidence="7" type="primary">fimA_3</name>
    <name evidence="7" type="ORF">NCTC11214_02552</name>
</gene>
<feature type="signal peptide" evidence="5">
    <location>
        <begin position="1"/>
        <end position="26"/>
    </location>
</feature>
<evidence type="ECO:0000256" key="2">
    <source>
        <dbReference type="ARBA" id="ARBA00006671"/>
    </source>
</evidence>
<comment type="similarity">
    <text evidence="2">Belongs to the fimbrial protein family.</text>
</comment>
<evidence type="ECO:0000256" key="5">
    <source>
        <dbReference type="SAM" id="SignalP"/>
    </source>
</evidence>
<dbReference type="InterPro" id="IPR036937">
    <property type="entry name" value="Adhesion_dom_fimbrial_sf"/>
</dbReference>
<dbReference type="EMBL" id="LR134117">
    <property type="protein sequence ID" value="VDZ57756.1"/>
    <property type="molecule type" value="Genomic_DNA"/>
</dbReference>
<dbReference type="AlphaFoldDB" id="A0A447KS29"/>
<name>A0A447KS29_SEROD</name>
<dbReference type="KEGG" id="sof:NCTC11214_02552"/>
<dbReference type="Proteomes" id="UP000281391">
    <property type="component" value="Chromosome"/>
</dbReference>
<feature type="chain" id="PRO_5019233366" evidence="5">
    <location>
        <begin position="27"/>
        <end position="376"/>
    </location>
</feature>
<dbReference type="PANTHER" id="PTHR33420">
    <property type="entry name" value="FIMBRIAL SUBUNIT ELFA-RELATED"/>
    <property type="match status" value="1"/>
</dbReference>
<accession>A0A447KS29</accession>
<dbReference type="Gene3D" id="2.60.40.3310">
    <property type="match status" value="1"/>
</dbReference>
<evidence type="ECO:0000256" key="4">
    <source>
        <dbReference type="ARBA" id="ARBA00023263"/>
    </source>
</evidence>
<protein>
    <submittedName>
        <fullName evidence="7">Type-1A pilin</fullName>
    </submittedName>
</protein>
<dbReference type="GO" id="GO:0009289">
    <property type="term" value="C:pilus"/>
    <property type="evidence" value="ECO:0007669"/>
    <property type="project" value="UniProtKB-SubCell"/>
</dbReference>
<dbReference type="GO" id="GO:0043709">
    <property type="term" value="P:cell adhesion involved in single-species biofilm formation"/>
    <property type="evidence" value="ECO:0007669"/>
    <property type="project" value="TreeGrafter"/>
</dbReference>
<evidence type="ECO:0000313" key="8">
    <source>
        <dbReference type="Proteomes" id="UP000281391"/>
    </source>
</evidence>
<dbReference type="InterPro" id="IPR000259">
    <property type="entry name" value="Adhesion_dom_fimbrial"/>
</dbReference>
<keyword evidence="3 5" id="KW-0732">Signal</keyword>
<dbReference type="Pfam" id="PF00419">
    <property type="entry name" value="Fimbrial"/>
    <property type="match status" value="1"/>
</dbReference>
<evidence type="ECO:0000259" key="6">
    <source>
        <dbReference type="Pfam" id="PF00419"/>
    </source>
</evidence>
<keyword evidence="4" id="KW-0281">Fimbrium</keyword>
<reference evidence="7 8" key="1">
    <citation type="submission" date="2018-12" db="EMBL/GenBank/DDBJ databases">
        <authorList>
            <consortium name="Pathogen Informatics"/>
        </authorList>
    </citation>
    <scope>NUCLEOTIDE SEQUENCE [LARGE SCALE GENOMIC DNA]</scope>
    <source>
        <strain evidence="7 8">NCTC11214</strain>
    </source>
</reference>
<proteinExistence type="inferred from homology"/>
<evidence type="ECO:0000256" key="1">
    <source>
        <dbReference type="ARBA" id="ARBA00004561"/>
    </source>
</evidence>
<organism evidence="7 8">
    <name type="scientific">Serratia odorifera</name>
    <dbReference type="NCBI Taxonomy" id="618"/>
    <lineage>
        <taxon>Bacteria</taxon>
        <taxon>Pseudomonadati</taxon>
        <taxon>Pseudomonadota</taxon>
        <taxon>Gammaproteobacteria</taxon>
        <taxon>Enterobacterales</taxon>
        <taxon>Yersiniaceae</taxon>
        <taxon>Serratia</taxon>
    </lineage>
</organism>
<dbReference type="RefSeq" id="WP_004958679.1">
    <property type="nucleotide sequence ID" value="NZ_LR134117.1"/>
</dbReference>
<sequence>MKQQFARILKNTLLIAFALMSGSALAIDCHYTAQAWGEGGDMGSIPEDSTVDLGGITISVGEDIPVGSVVFTSRQSSIANLTNGVACNAPFDLTSNIDYLTKPLPIASWSGSPTVYETGVPGLAVYLSTYDSKNPFPQHLPYINNAPGGGFKTQRTGYDLSIIKIGPVTPGIINGAQLPTLRETIPAKAGYTGLPLTLKTLRFSGSLLIKSETCITPDLTVNLGKYDTSQIGSIGAATPWINSSLQLKDCPIFYGYYPKAAVNWQSGSGTLNQGTATRNMLGLSLRPNNGIIDATQGIMAIASGSNAASGIGIQIASGEVSGSPVNFNFSQEKPYYAPSGEGKNYRLPLVARYIRTEKEIKPGQANGNLTFTITYK</sequence>
<dbReference type="SUPFAM" id="SSF49401">
    <property type="entry name" value="Bacterial adhesins"/>
    <property type="match status" value="1"/>
</dbReference>
<feature type="domain" description="Fimbrial-type adhesion" evidence="6">
    <location>
        <begin position="210"/>
        <end position="376"/>
    </location>
</feature>
<dbReference type="PANTHER" id="PTHR33420:SF3">
    <property type="entry name" value="FIMBRIAL SUBUNIT ELFA"/>
    <property type="match status" value="1"/>
</dbReference>
<dbReference type="Gene3D" id="2.60.40.1090">
    <property type="entry name" value="Fimbrial-type adhesion domain"/>
    <property type="match status" value="1"/>
</dbReference>
<dbReference type="InterPro" id="IPR050263">
    <property type="entry name" value="Bact_Fimbrial_Adh_Pro"/>
</dbReference>
<dbReference type="InterPro" id="IPR008966">
    <property type="entry name" value="Adhesion_dom_sf"/>
</dbReference>
<evidence type="ECO:0000313" key="7">
    <source>
        <dbReference type="EMBL" id="VDZ57756.1"/>
    </source>
</evidence>
<evidence type="ECO:0000256" key="3">
    <source>
        <dbReference type="ARBA" id="ARBA00022729"/>
    </source>
</evidence>
<comment type="subcellular location">
    <subcellularLocation>
        <location evidence="1">Fimbrium</location>
    </subcellularLocation>
</comment>